<dbReference type="Pfam" id="PF00535">
    <property type="entry name" value="Glycos_transf_2"/>
    <property type="match status" value="1"/>
</dbReference>
<evidence type="ECO:0000256" key="1">
    <source>
        <dbReference type="ARBA" id="ARBA00022676"/>
    </source>
</evidence>
<dbReference type="SUPFAM" id="SSF53448">
    <property type="entry name" value="Nucleotide-diphospho-sugar transferases"/>
    <property type="match status" value="1"/>
</dbReference>
<dbReference type="Proteomes" id="UP000824072">
    <property type="component" value="Unassembled WGS sequence"/>
</dbReference>
<accession>A0A9D1IBY0</accession>
<dbReference type="Gene3D" id="3.90.550.10">
    <property type="entry name" value="Spore Coat Polysaccharide Biosynthesis Protein SpsA, Chain A"/>
    <property type="match status" value="1"/>
</dbReference>
<proteinExistence type="predicted"/>
<dbReference type="AlphaFoldDB" id="A0A9D1IBY0"/>
<organism evidence="4 5">
    <name type="scientific">Candidatus Pullichristensenella excrementigallinarum</name>
    <dbReference type="NCBI Taxonomy" id="2840907"/>
    <lineage>
        <taxon>Bacteria</taxon>
        <taxon>Bacillati</taxon>
        <taxon>Bacillota</taxon>
        <taxon>Clostridia</taxon>
        <taxon>Candidatus Pullichristensenella</taxon>
    </lineage>
</organism>
<protein>
    <submittedName>
        <fullName evidence="4">Glycosyltransferase</fullName>
    </submittedName>
</protein>
<feature type="domain" description="Glycosyltransferase 2-like" evidence="3">
    <location>
        <begin position="5"/>
        <end position="170"/>
    </location>
</feature>
<keyword evidence="2" id="KW-0808">Transferase</keyword>
<dbReference type="PANTHER" id="PTHR22916:SF51">
    <property type="entry name" value="GLYCOSYLTRANSFERASE EPSH-RELATED"/>
    <property type="match status" value="1"/>
</dbReference>
<dbReference type="InterPro" id="IPR001173">
    <property type="entry name" value="Glyco_trans_2-like"/>
</dbReference>
<dbReference type="GO" id="GO:0016757">
    <property type="term" value="F:glycosyltransferase activity"/>
    <property type="evidence" value="ECO:0007669"/>
    <property type="project" value="UniProtKB-KW"/>
</dbReference>
<dbReference type="InterPro" id="IPR029044">
    <property type="entry name" value="Nucleotide-diphossugar_trans"/>
</dbReference>
<sequence>MPTISVITAVYNVAEYLPRMLDALLAQTISKEMEVLLIDDGSTDASGRICDQYAQDHPELFRCFHQKNAGLSAVLNRGFDLARGEYVGIADGDDWIEPDMYETLLNNARAFEAPVSLVSGVKIYPNGSRQKLSEDTDGAVLMDGKQAMRKLLERKIYCSVCFGLFRKEALAGQRFDESYAVALDKLFIAQCFLRFDRIAFDGSVKYHYYRRWDSLIGRGFTPRKMHDLRAMHWIYEHIFPKWPDLEGAYWYHFAMSVYYILGDFCVAPKTRGQYREEYRKTLREFRTIPLKKIRPYFTRGHFFSIILRGYFPMLQYRVIHAKGHLQKLLKK</sequence>
<dbReference type="CDD" id="cd00761">
    <property type="entry name" value="Glyco_tranf_GTA_type"/>
    <property type="match status" value="1"/>
</dbReference>
<evidence type="ECO:0000313" key="5">
    <source>
        <dbReference type="Proteomes" id="UP000824072"/>
    </source>
</evidence>
<comment type="caution">
    <text evidence="4">The sequence shown here is derived from an EMBL/GenBank/DDBJ whole genome shotgun (WGS) entry which is preliminary data.</text>
</comment>
<reference evidence="4" key="2">
    <citation type="journal article" date="2021" name="PeerJ">
        <title>Extensive microbial diversity within the chicken gut microbiome revealed by metagenomics and culture.</title>
        <authorList>
            <person name="Gilroy R."/>
            <person name="Ravi A."/>
            <person name="Getino M."/>
            <person name="Pursley I."/>
            <person name="Horton D.L."/>
            <person name="Alikhan N.F."/>
            <person name="Baker D."/>
            <person name="Gharbi K."/>
            <person name="Hall N."/>
            <person name="Watson M."/>
            <person name="Adriaenssens E.M."/>
            <person name="Foster-Nyarko E."/>
            <person name="Jarju S."/>
            <person name="Secka A."/>
            <person name="Antonio M."/>
            <person name="Oren A."/>
            <person name="Chaudhuri R.R."/>
            <person name="La Ragione R."/>
            <person name="Hildebrand F."/>
            <person name="Pallen M.J."/>
        </authorList>
    </citation>
    <scope>NUCLEOTIDE SEQUENCE</scope>
    <source>
        <strain evidence="4">ChiHcec3-11533</strain>
    </source>
</reference>
<dbReference type="PANTHER" id="PTHR22916">
    <property type="entry name" value="GLYCOSYLTRANSFERASE"/>
    <property type="match status" value="1"/>
</dbReference>
<keyword evidence="1" id="KW-0328">Glycosyltransferase</keyword>
<evidence type="ECO:0000259" key="3">
    <source>
        <dbReference type="Pfam" id="PF00535"/>
    </source>
</evidence>
<dbReference type="EMBL" id="DVMU01000012">
    <property type="protein sequence ID" value="HIU33014.1"/>
    <property type="molecule type" value="Genomic_DNA"/>
</dbReference>
<name>A0A9D1IBY0_9FIRM</name>
<evidence type="ECO:0000256" key="2">
    <source>
        <dbReference type="ARBA" id="ARBA00022679"/>
    </source>
</evidence>
<gene>
    <name evidence="4" type="ORF">IAB02_00495</name>
</gene>
<evidence type="ECO:0000313" key="4">
    <source>
        <dbReference type="EMBL" id="HIU33014.1"/>
    </source>
</evidence>
<reference evidence="4" key="1">
    <citation type="submission" date="2020-10" db="EMBL/GenBank/DDBJ databases">
        <authorList>
            <person name="Gilroy R."/>
        </authorList>
    </citation>
    <scope>NUCLEOTIDE SEQUENCE</scope>
    <source>
        <strain evidence="4">ChiHcec3-11533</strain>
    </source>
</reference>